<accession>A0A0K2V139</accession>
<sequence length="53" mass="6416">KNLQEKCIKYCIDVHFCDQTFSILKINKSRNRSLIRDSNLHSIFKNQHYQLFS</sequence>
<evidence type="ECO:0000313" key="1">
    <source>
        <dbReference type="EMBL" id="CDW43701.1"/>
    </source>
</evidence>
<dbReference type="EMBL" id="HACA01026340">
    <property type="protein sequence ID" value="CDW43701.1"/>
    <property type="molecule type" value="Transcribed_RNA"/>
</dbReference>
<protein>
    <submittedName>
        <fullName evidence="1">Uncharacterized protein</fullName>
    </submittedName>
</protein>
<feature type="non-terminal residue" evidence="1">
    <location>
        <position position="1"/>
    </location>
</feature>
<reference evidence="1" key="1">
    <citation type="submission" date="2014-05" db="EMBL/GenBank/DDBJ databases">
        <authorList>
            <person name="Chronopoulou M."/>
        </authorList>
    </citation>
    <scope>NUCLEOTIDE SEQUENCE</scope>
    <source>
        <tissue evidence="1">Whole organism</tissue>
    </source>
</reference>
<proteinExistence type="predicted"/>
<organism evidence="1">
    <name type="scientific">Lepeophtheirus salmonis</name>
    <name type="common">Salmon louse</name>
    <name type="synonym">Caligus salmonis</name>
    <dbReference type="NCBI Taxonomy" id="72036"/>
    <lineage>
        <taxon>Eukaryota</taxon>
        <taxon>Metazoa</taxon>
        <taxon>Ecdysozoa</taxon>
        <taxon>Arthropoda</taxon>
        <taxon>Crustacea</taxon>
        <taxon>Multicrustacea</taxon>
        <taxon>Hexanauplia</taxon>
        <taxon>Copepoda</taxon>
        <taxon>Siphonostomatoida</taxon>
        <taxon>Caligidae</taxon>
        <taxon>Lepeophtheirus</taxon>
    </lineage>
</organism>
<name>A0A0K2V139_LEPSM</name>
<dbReference type="AlphaFoldDB" id="A0A0K2V139"/>